<accession>A0A517M9L2</accession>
<evidence type="ECO:0000313" key="3">
    <source>
        <dbReference type="Proteomes" id="UP000320672"/>
    </source>
</evidence>
<evidence type="ECO:0000256" key="1">
    <source>
        <dbReference type="SAM" id="MobiDB-lite"/>
    </source>
</evidence>
<dbReference type="Proteomes" id="UP000320672">
    <property type="component" value="Chromosome"/>
</dbReference>
<sequence length="82" mass="9088">MIVREQLRCDSKPVGNSSDAPSQPPITTRRAIVSEKQLDTIADALKRGLRDNEAALNSDDPTAVWHTSQQAIKLSQQSNRNF</sequence>
<dbReference type="EMBL" id="CP036262">
    <property type="protein sequence ID" value="QDS91572.1"/>
    <property type="molecule type" value="Genomic_DNA"/>
</dbReference>
<protein>
    <submittedName>
        <fullName evidence="2">Uncharacterized protein</fullName>
    </submittedName>
</protein>
<proteinExistence type="predicted"/>
<dbReference type="AlphaFoldDB" id="A0A517M9L2"/>
<dbReference type="KEGG" id="rml:FF011L_03020"/>
<feature type="region of interest" description="Disordered" evidence="1">
    <location>
        <begin position="1"/>
        <end position="32"/>
    </location>
</feature>
<keyword evidence="3" id="KW-1185">Reference proteome</keyword>
<organism evidence="2 3">
    <name type="scientific">Roseimaritima multifibrata</name>
    <dbReference type="NCBI Taxonomy" id="1930274"/>
    <lineage>
        <taxon>Bacteria</taxon>
        <taxon>Pseudomonadati</taxon>
        <taxon>Planctomycetota</taxon>
        <taxon>Planctomycetia</taxon>
        <taxon>Pirellulales</taxon>
        <taxon>Pirellulaceae</taxon>
        <taxon>Roseimaritima</taxon>
    </lineage>
</organism>
<name>A0A517M9L2_9BACT</name>
<feature type="compositionally biased region" description="Basic and acidic residues" evidence="1">
    <location>
        <begin position="1"/>
        <end position="11"/>
    </location>
</feature>
<gene>
    <name evidence="2" type="ORF">FF011L_03020</name>
</gene>
<reference evidence="2 3" key="1">
    <citation type="submission" date="2019-02" db="EMBL/GenBank/DDBJ databases">
        <title>Deep-cultivation of Planctomycetes and their phenomic and genomic characterization uncovers novel biology.</title>
        <authorList>
            <person name="Wiegand S."/>
            <person name="Jogler M."/>
            <person name="Boedeker C."/>
            <person name="Pinto D."/>
            <person name="Vollmers J."/>
            <person name="Rivas-Marin E."/>
            <person name="Kohn T."/>
            <person name="Peeters S.H."/>
            <person name="Heuer A."/>
            <person name="Rast P."/>
            <person name="Oberbeckmann S."/>
            <person name="Bunk B."/>
            <person name="Jeske O."/>
            <person name="Meyerdierks A."/>
            <person name="Storesund J.E."/>
            <person name="Kallscheuer N."/>
            <person name="Luecker S."/>
            <person name="Lage O.M."/>
            <person name="Pohl T."/>
            <person name="Merkel B.J."/>
            <person name="Hornburger P."/>
            <person name="Mueller R.-W."/>
            <person name="Bruemmer F."/>
            <person name="Labrenz M."/>
            <person name="Spormann A.M."/>
            <person name="Op den Camp H."/>
            <person name="Overmann J."/>
            <person name="Amann R."/>
            <person name="Jetten M.S.M."/>
            <person name="Mascher T."/>
            <person name="Medema M.H."/>
            <person name="Devos D.P."/>
            <person name="Kaster A.-K."/>
            <person name="Ovreas L."/>
            <person name="Rohde M."/>
            <person name="Galperin M.Y."/>
            <person name="Jogler C."/>
        </authorList>
    </citation>
    <scope>NUCLEOTIDE SEQUENCE [LARGE SCALE GENOMIC DNA]</scope>
    <source>
        <strain evidence="2 3">FF011L</strain>
    </source>
</reference>
<evidence type="ECO:0000313" key="2">
    <source>
        <dbReference type="EMBL" id="QDS91572.1"/>
    </source>
</evidence>